<evidence type="ECO:0000313" key="11">
    <source>
        <dbReference type="EMBL" id="MFC5179384.1"/>
    </source>
</evidence>
<dbReference type="Pfam" id="PF00689">
    <property type="entry name" value="Cation_ATPase_C"/>
    <property type="match status" value="1"/>
</dbReference>
<proteinExistence type="predicted"/>
<evidence type="ECO:0000313" key="12">
    <source>
        <dbReference type="Proteomes" id="UP001596087"/>
    </source>
</evidence>
<evidence type="ECO:0000256" key="2">
    <source>
        <dbReference type="ARBA" id="ARBA00022692"/>
    </source>
</evidence>
<dbReference type="SUPFAM" id="SSF56784">
    <property type="entry name" value="HAD-like"/>
    <property type="match status" value="1"/>
</dbReference>
<keyword evidence="3" id="KW-0547">Nucleotide-binding</keyword>
<dbReference type="InterPro" id="IPR023214">
    <property type="entry name" value="HAD_sf"/>
</dbReference>
<reference evidence="12" key="1">
    <citation type="journal article" date="2019" name="Int. J. Syst. Evol. Microbiol.">
        <title>The Global Catalogue of Microorganisms (GCM) 10K type strain sequencing project: providing services to taxonomists for standard genome sequencing and annotation.</title>
        <authorList>
            <consortium name="The Broad Institute Genomics Platform"/>
            <consortium name="The Broad Institute Genome Sequencing Center for Infectious Disease"/>
            <person name="Wu L."/>
            <person name="Ma J."/>
        </authorList>
    </citation>
    <scope>NUCLEOTIDE SEQUENCE [LARGE SCALE GENOMIC DNA]</scope>
    <source>
        <strain evidence="12">DFY41</strain>
    </source>
</reference>
<keyword evidence="5" id="KW-1278">Translocase</keyword>
<dbReference type="SUPFAM" id="SSF81653">
    <property type="entry name" value="Calcium ATPase, transduction domain A"/>
    <property type="match status" value="1"/>
</dbReference>
<feature type="transmembrane region" description="Helical" evidence="9">
    <location>
        <begin position="802"/>
        <end position="823"/>
    </location>
</feature>
<feature type="transmembrane region" description="Helical" evidence="9">
    <location>
        <begin position="220"/>
        <end position="237"/>
    </location>
</feature>
<dbReference type="InterPro" id="IPR006068">
    <property type="entry name" value="ATPase_P-typ_cation-transptr_C"/>
</dbReference>
<keyword evidence="7 9" id="KW-0472">Membrane</keyword>
<evidence type="ECO:0000256" key="4">
    <source>
        <dbReference type="ARBA" id="ARBA00022840"/>
    </source>
</evidence>
<evidence type="ECO:0000256" key="5">
    <source>
        <dbReference type="ARBA" id="ARBA00022967"/>
    </source>
</evidence>
<dbReference type="Pfam" id="PF13246">
    <property type="entry name" value="Cation_ATPase"/>
    <property type="match status" value="1"/>
</dbReference>
<evidence type="ECO:0000256" key="8">
    <source>
        <dbReference type="ARBA" id="ARBA00049360"/>
    </source>
</evidence>
<dbReference type="Gene3D" id="1.20.1110.10">
    <property type="entry name" value="Calcium-transporting ATPase, transmembrane domain"/>
    <property type="match status" value="1"/>
</dbReference>
<comment type="caution">
    <text evidence="11">The sequence shown here is derived from an EMBL/GenBank/DDBJ whole genome shotgun (WGS) entry which is preliminary data.</text>
</comment>
<dbReference type="PRINTS" id="PR00119">
    <property type="entry name" value="CATATPASE"/>
</dbReference>
<dbReference type="InterPro" id="IPR059000">
    <property type="entry name" value="ATPase_P-type_domA"/>
</dbReference>
<dbReference type="PRINTS" id="PR00120">
    <property type="entry name" value="HATPASE"/>
</dbReference>
<feature type="transmembrane region" description="Helical" evidence="9">
    <location>
        <begin position="668"/>
        <end position="686"/>
    </location>
</feature>
<feature type="transmembrane region" description="Helical" evidence="9">
    <location>
        <begin position="637"/>
        <end position="662"/>
    </location>
</feature>
<dbReference type="SFLD" id="SFLDF00027">
    <property type="entry name" value="p-type_atpase"/>
    <property type="match status" value="1"/>
</dbReference>
<dbReference type="InterPro" id="IPR008250">
    <property type="entry name" value="ATPase_P-typ_transduc_dom_A_sf"/>
</dbReference>
<keyword evidence="2 9" id="KW-0812">Transmembrane</keyword>
<evidence type="ECO:0000256" key="9">
    <source>
        <dbReference type="SAM" id="Phobius"/>
    </source>
</evidence>
<dbReference type="InterPro" id="IPR004014">
    <property type="entry name" value="ATPase_P-typ_cation-transptr_N"/>
</dbReference>
<dbReference type="PROSITE" id="PS00154">
    <property type="entry name" value="ATPASE_E1_E2"/>
    <property type="match status" value="1"/>
</dbReference>
<comment type="subcellular location">
    <subcellularLocation>
        <location evidence="1">Cell membrane</location>
        <topology evidence="1">Multi-pass membrane protein</topology>
    </subcellularLocation>
</comment>
<organism evidence="11 12">
    <name type="scientific">Nocardioides taihuensis</name>
    <dbReference type="NCBI Taxonomy" id="1835606"/>
    <lineage>
        <taxon>Bacteria</taxon>
        <taxon>Bacillati</taxon>
        <taxon>Actinomycetota</taxon>
        <taxon>Actinomycetes</taxon>
        <taxon>Propionibacteriales</taxon>
        <taxon>Nocardioidaceae</taxon>
        <taxon>Nocardioides</taxon>
    </lineage>
</organism>
<dbReference type="NCBIfam" id="TIGR01494">
    <property type="entry name" value="ATPase_P-type"/>
    <property type="match status" value="3"/>
</dbReference>
<keyword evidence="4" id="KW-0067">ATP-binding</keyword>
<comment type="catalytic activity">
    <reaction evidence="8">
        <text>ATP + H2O = ADP + phosphate + H(+)</text>
        <dbReference type="Rhea" id="RHEA:13065"/>
        <dbReference type="ChEBI" id="CHEBI:15377"/>
        <dbReference type="ChEBI" id="CHEBI:15378"/>
        <dbReference type="ChEBI" id="CHEBI:30616"/>
        <dbReference type="ChEBI" id="CHEBI:43474"/>
        <dbReference type="ChEBI" id="CHEBI:456216"/>
    </reaction>
</comment>
<evidence type="ECO:0000256" key="6">
    <source>
        <dbReference type="ARBA" id="ARBA00022989"/>
    </source>
</evidence>
<dbReference type="SFLD" id="SFLDS00003">
    <property type="entry name" value="Haloacid_Dehalogenase"/>
    <property type="match status" value="1"/>
</dbReference>
<dbReference type="SFLD" id="SFLDG00002">
    <property type="entry name" value="C1.7:_P-type_atpase_like"/>
    <property type="match status" value="1"/>
</dbReference>
<dbReference type="InterPro" id="IPR036412">
    <property type="entry name" value="HAD-like_sf"/>
</dbReference>
<dbReference type="PANTHER" id="PTHR42861">
    <property type="entry name" value="CALCIUM-TRANSPORTING ATPASE"/>
    <property type="match status" value="1"/>
</dbReference>
<dbReference type="Gene3D" id="3.40.50.1000">
    <property type="entry name" value="HAD superfamily/HAD-like"/>
    <property type="match status" value="1"/>
</dbReference>
<keyword evidence="6 9" id="KW-1133">Transmembrane helix</keyword>
<dbReference type="SMART" id="SM00831">
    <property type="entry name" value="Cation_ATPase_N"/>
    <property type="match status" value="1"/>
</dbReference>
<evidence type="ECO:0000256" key="7">
    <source>
        <dbReference type="ARBA" id="ARBA00023136"/>
    </source>
</evidence>
<evidence type="ECO:0000256" key="3">
    <source>
        <dbReference type="ARBA" id="ARBA00022741"/>
    </source>
</evidence>
<dbReference type="InterPro" id="IPR044492">
    <property type="entry name" value="P_typ_ATPase_HD_dom"/>
</dbReference>
<sequence length="834" mass="86555">MTPVVDVRTGLSEARAAALLEEHGRNEPPVTPPPTVLHRILGQLRDPMILLLLAAFVVVVAIGDGADALIIAAVVIVNTTIGVVQEVRAENAVAALRSMASPHALVVRDGQARHVPAAEVVPGDLLRLDAGDVVPADAELVEAVTFEVDESAMTGESVPVGRATGDEVLAGTVVTRGRGLGVVRRTGADSGLGRIAAAVVAAGTRPTPLQQRLSRLSRQLVVAVVVIAVLVMGLGVARGQDVVATMVLAVSLAVAAIPESLPAVVSVALAMGAYRMARRAAVVRWLPSVETLGSVSVLATDKTGTLTEGRMVVERLWVPGHELEVTGRGYEVAGTVEGARAAEPQLGRLLRDAVLCNDAELGGPDDGTWRVVGDPLEGALLVCAAKRGLRADELAAMWPRVGEEPFDAVRRRMTTVHRTGHGRHLTVVKGAPESLLPELADPPLELDAARETARDLAGRGYRVLAVADREEDGGLHLAGLAAVADPPRPGAADVVEACRRAGVRTVMITGDHPATAHAIAERLGITRWGPDVVDAEHDALDPGASLERVGVYARVRPDQKLDILRAWQSHGHVVAMTGDGVNDAPALRGADIGVAMGDRGTEVARQAASLVLADDELGTVVVAIGEGRRIYANIRTFLRYGLAGGLAEVLVLLGAPFLGLALPLTPAMILWINLVTHGVPGVAFGGEPMDPAVMARPSPPPSESVLHQGLARQIAWTGALIAAVSTAAGLLADAHGVDAQTVVFLVLGLSQLTVALALRTPRPQRFSLAGRALELSVLGAGLLQVLGVWWAPLRGLLGTEPVSATVLLAVAAAAALPGLAVAVSRRRPAPRPTP</sequence>
<evidence type="ECO:0000256" key="1">
    <source>
        <dbReference type="ARBA" id="ARBA00004651"/>
    </source>
</evidence>
<dbReference type="InterPro" id="IPR023298">
    <property type="entry name" value="ATPase_P-typ_TM_dom_sf"/>
</dbReference>
<dbReference type="Gene3D" id="2.70.150.10">
    <property type="entry name" value="Calcium-transporting ATPase, cytoplasmic transduction domain A"/>
    <property type="match status" value="1"/>
</dbReference>
<feature type="transmembrane region" description="Helical" evidence="9">
    <location>
        <begin position="243"/>
        <end position="269"/>
    </location>
</feature>
<dbReference type="Proteomes" id="UP001596087">
    <property type="component" value="Unassembled WGS sequence"/>
</dbReference>
<feature type="transmembrane region" description="Helical" evidence="9">
    <location>
        <begin position="741"/>
        <end position="760"/>
    </location>
</feature>
<gene>
    <name evidence="11" type="ORF">ACFPGP_22070</name>
</gene>
<protein>
    <submittedName>
        <fullName evidence="11">Cation-translocating P-type ATPase</fullName>
    </submittedName>
</protein>
<feature type="domain" description="Cation-transporting P-type ATPase N-terminal" evidence="10">
    <location>
        <begin position="1"/>
        <end position="64"/>
    </location>
</feature>
<dbReference type="Gene3D" id="3.40.1110.10">
    <property type="entry name" value="Calcium-transporting ATPase, cytoplasmic domain N"/>
    <property type="match status" value="1"/>
</dbReference>
<keyword evidence="12" id="KW-1185">Reference proteome</keyword>
<dbReference type="RefSeq" id="WP_378593468.1">
    <property type="nucleotide sequence ID" value="NZ_JBHSKD010000027.1"/>
</dbReference>
<dbReference type="EMBL" id="JBHSKD010000027">
    <property type="protein sequence ID" value="MFC5179384.1"/>
    <property type="molecule type" value="Genomic_DNA"/>
</dbReference>
<dbReference type="Pfam" id="PF00690">
    <property type="entry name" value="Cation_ATPase_N"/>
    <property type="match status" value="1"/>
</dbReference>
<dbReference type="SUPFAM" id="SSF81660">
    <property type="entry name" value="Metal cation-transporting ATPase, ATP-binding domain N"/>
    <property type="match status" value="1"/>
</dbReference>
<dbReference type="InterPro" id="IPR001757">
    <property type="entry name" value="P_typ_ATPase"/>
</dbReference>
<feature type="transmembrane region" description="Helical" evidence="9">
    <location>
        <begin position="772"/>
        <end position="790"/>
    </location>
</feature>
<dbReference type="InterPro" id="IPR018303">
    <property type="entry name" value="ATPase_P-typ_P_site"/>
</dbReference>
<dbReference type="SUPFAM" id="SSF81665">
    <property type="entry name" value="Calcium ATPase, transmembrane domain M"/>
    <property type="match status" value="1"/>
</dbReference>
<accession>A0ABW0BPQ7</accession>
<dbReference type="InterPro" id="IPR023299">
    <property type="entry name" value="ATPase_P-typ_cyto_dom_N"/>
</dbReference>
<feature type="transmembrane region" description="Helical" evidence="9">
    <location>
        <begin position="714"/>
        <end position="735"/>
    </location>
</feature>
<name>A0ABW0BPQ7_9ACTN</name>
<evidence type="ECO:0000259" key="10">
    <source>
        <dbReference type="SMART" id="SM00831"/>
    </source>
</evidence>
<feature type="transmembrane region" description="Helical" evidence="9">
    <location>
        <begin position="47"/>
        <end position="63"/>
    </location>
</feature>
<dbReference type="Pfam" id="PF00122">
    <property type="entry name" value="E1-E2_ATPase"/>
    <property type="match status" value="1"/>
</dbReference>